<evidence type="ECO:0000256" key="1">
    <source>
        <dbReference type="SAM" id="MobiDB-lite"/>
    </source>
</evidence>
<proteinExistence type="predicted"/>
<feature type="compositionally biased region" description="Basic and acidic residues" evidence="1">
    <location>
        <begin position="1"/>
        <end position="10"/>
    </location>
</feature>
<accession>A0A7J6VSZ5</accession>
<name>A0A7J6VSZ5_THATH</name>
<evidence type="ECO:0000313" key="2">
    <source>
        <dbReference type="EMBL" id="KAF5187857.1"/>
    </source>
</evidence>
<gene>
    <name evidence="2" type="ORF">FRX31_022556</name>
</gene>
<reference evidence="2 3" key="1">
    <citation type="submission" date="2020-06" db="EMBL/GenBank/DDBJ databases">
        <title>Transcriptomic and genomic resources for Thalictrum thalictroides and T. hernandezii: Facilitating candidate gene discovery in an emerging model plant lineage.</title>
        <authorList>
            <person name="Arias T."/>
            <person name="Riano-Pachon D.M."/>
            <person name="Di Stilio V.S."/>
        </authorList>
    </citation>
    <scope>NUCLEOTIDE SEQUENCE [LARGE SCALE GENOMIC DNA]</scope>
    <source>
        <strain evidence="3">cv. WT478/WT964</strain>
        <tissue evidence="2">Leaves</tissue>
    </source>
</reference>
<evidence type="ECO:0000313" key="3">
    <source>
        <dbReference type="Proteomes" id="UP000554482"/>
    </source>
</evidence>
<protein>
    <submittedName>
        <fullName evidence="2">Uncharacterized protein</fullName>
    </submittedName>
</protein>
<dbReference type="AlphaFoldDB" id="A0A7J6VSZ5"/>
<dbReference type="EMBL" id="JABWDY010027470">
    <property type="protein sequence ID" value="KAF5187857.1"/>
    <property type="molecule type" value="Genomic_DNA"/>
</dbReference>
<feature type="region of interest" description="Disordered" evidence="1">
    <location>
        <begin position="1"/>
        <end position="20"/>
    </location>
</feature>
<organism evidence="2 3">
    <name type="scientific">Thalictrum thalictroides</name>
    <name type="common">Rue-anemone</name>
    <name type="synonym">Anemone thalictroides</name>
    <dbReference type="NCBI Taxonomy" id="46969"/>
    <lineage>
        <taxon>Eukaryota</taxon>
        <taxon>Viridiplantae</taxon>
        <taxon>Streptophyta</taxon>
        <taxon>Embryophyta</taxon>
        <taxon>Tracheophyta</taxon>
        <taxon>Spermatophyta</taxon>
        <taxon>Magnoliopsida</taxon>
        <taxon>Ranunculales</taxon>
        <taxon>Ranunculaceae</taxon>
        <taxon>Thalictroideae</taxon>
        <taxon>Thalictrum</taxon>
    </lineage>
</organism>
<dbReference type="Proteomes" id="UP000554482">
    <property type="component" value="Unassembled WGS sequence"/>
</dbReference>
<sequence>MEGRTREKASKQGIHSNRVTRRFKSSYNPINKVYSLFPKQSNYSIPSTSKSQKAKSMLIFGWA</sequence>
<comment type="caution">
    <text evidence="2">The sequence shown here is derived from an EMBL/GenBank/DDBJ whole genome shotgun (WGS) entry which is preliminary data.</text>
</comment>
<keyword evidence="3" id="KW-1185">Reference proteome</keyword>